<evidence type="ECO:0000259" key="2">
    <source>
        <dbReference type="Pfam" id="PF25275"/>
    </source>
</evidence>
<dbReference type="InterPro" id="IPR001087">
    <property type="entry name" value="GDSL"/>
</dbReference>
<dbReference type="SUPFAM" id="SSF52266">
    <property type="entry name" value="SGNH hydrolase"/>
    <property type="match status" value="1"/>
</dbReference>
<dbReference type="Pfam" id="PF25275">
    <property type="entry name" value="Golvesin_C"/>
    <property type="match status" value="1"/>
</dbReference>
<dbReference type="Proteomes" id="UP001519363">
    <property type="component" value="Unassembled WGS sequence"/>
</dbReference>
<evidence type="ECO:0000313" key="3">
    <source>
        <dbReference type="EMBL" id="MBP2478424.1"/>
    </source>
</evidence>
<evidence type="ECO:0000313" key="4">
    <source>
        <dbReference type="Proteomes" id="UP001519363"/>
    </source>
</evidence>
<name>A0ABS5APC3_9PSEU</name>
<proteinExistence type="predicted"/>
<accession>A0ABS5APC3</accession>
<reference evidence="3 4" key="1">
    <citation type="submission" date="2021-03" db="EMBL/GenBank/DDBJ databases">
        <title>Sequencing the genomes of 1000 actinobacteria strains.</title>
        <authorList>
            <person name="Klenk H.-P."/>
        </authorList>
    </citation>
    <scope>NUCLEOTIDE SEQUENCE [LARGE SCALE GENOMIC DNA]</scope>
    <source>
        <strain evidence="3 4">DSM 44580</strain>
    </source>
</reference>
<keyword evidence="4" id="KW-1185">Reference proteome</keyword>
<dbReference type="PANTHER" id="PTHR37981">
    <property type="entry name" value="LIPASE 2"/>
    <property type="match status" value="1"/>
</dbReference>
<gene>
    <name evidence="3" type="ORF">JOF53_007296</name>
</gene>
<sequence>MRRPTSRTVAGAVVAAVLAALLAPVAAAAPKPASPPAEDRLWTTTGDQTGLHVLVAEAATGYAWRTAATLNRPGLDADQWIGNACATVSGRHLVVVYAPRTYTNKPELFDRGGYTAVVDLATGTTRHLPVRTSLAYFNPGCGHGESAVLTQGGDTDLGKTGLITLDAATGKLSPRVEVPGQLTSAVPTADGIVGADRDAVVRVAGDGVRTVLAASTGTPFGLTTDRAGGLVFLDRAQDQVRVRRAAGVRGKPAVSTLAQGRLGELGLAASANRTVAITGTATETRALPPSVVKLDVPVRAQPSTTGAAVVQEVAPPAGDGPVRVEGRSLATGKALTATLTPEAPAPAGGLSVRERPDDAGRYCAVPRNDPKTQVYQPKPKQVEWAADMAVKGHLMVQRPANWKGNGLPAYAPQDMFKPIMLKNHPDGRVPAQILLGILGQESNLWQATRLAYPGETGNPLIGNYYGTDIYNGTPADDWDIRWDKADCGYGVSQMTDGMRLAGHEKPGETSLPWEQQKAIATDYAANLAAGLRVLQKKWNELQEENVLLNNGDPAKLENWFLATWAYNSGYHKKGEAGSAGAYGLGWLNNPANPKYDPNRKDFGKNPKDFATPQKWPYPEKVLGFASYPPSGWEAPGTEVPFFRAGQWLVNEFRDTARPHPGTFCSNTANECWYGRNEFVPDYPGEPGTGKGDVRGEPAGPCAHTNGGKFDLKCWWHTSVTWKPNCARECGFEFIRYDWPQYAAEPEDGASFPPGCGDYGLPANALVIDDVGADVPKVSKPGCASRGGAGTFDLAFGSDSARIDLHQLGGGYGAHFWFSHTNKADPLGNRLKITGTWTLNRAVNGWARVYVHVPDHAAHTRQARYDIDLGNGGSRFRVLPQRVKANKWVSLGAFPFAGTPKVRLANQTADGKGVEDIAWDAVAVVPLPRKPDHVIAALGDSYASGEGASGPDGVDYYPETDVDGKDTNGWRAACHRSTKSWSRVMTLADSGVGVGPRADAHDERVEYRSVACSGARTKNLLPTKAGVTDAWGNPAETAYGELSQLDSGWVNEDTTLVTLSVGGNDARFIDVFQFCAYKSLLRCTDPRSVMGNDPEALVTYEPKVLANQVRTSVETVLAQVVDKAPLANIVLVGYPELLSNNASCLKGLDQEEVTWLNSMGTFLNGQLKKAADNTAAKGVRIRFADPAADFAGQAVCGDPALIHSVVLDLTPGDNPALEAWPGFGVLSAQSFHPTIDGAARYARAVTRSLRDLGI</sequence>
<dbReference type="Pfam" id="PF00657">
    <property type="entry name" value="Lipase_GDSL"/>
    <property type="match status" value="1"/>
</dbReference>
<evidence type="ECO:0000256" key="1">
    <source>
        <dbReference type="SAM" id="SignalP"/>
    </source>
</evidence>
<dbReference type="RefSeq" id="WP_143342527.1">
    <property type="nucleotide sequence ID" value="NZ_JAGIOO010000001.1"/>
</dbReference>
<dbReference type="InterPro" id="IPR036514">
    <property type="entry name" value="SGNH_hydro_sf"/>
</dbReference>
<feature type="domain" description="Golvesin/Xly CBD-like" evidence="2">
    <location>
        <begin position="833"/>
        <end position="921"/>
    </location>
</feature>
<comment type="caution">
    <text evidence="3">The sequence shown here is derived from an EMBL/GenBank/DDBJ whole genome shotgun (WGS) entry which is preliminary data.</text>
</comment>
<feature type="signal peptide" evidence="1">
    <location>
        <begin position="1"/>
        <end position="28"/>
    </location>
</feature>
<keyword evidence="1" id="KW-0732">Signal</keyword>
<dbReference type="PANTHER" id="PTHR37981:SF1">
    <property type="entry name" value="SGNH HYDROLASE-TYPE ESTERASE DOMAIN-CONTAINING PROTEIN"/>
    <property type="match status" value="1"/>
</dbReference>
<protein>
    <submittedName>
        <fullName evidence="3">Lysophospholipase L1-like esterase</fullName>
    </submittedName>
</protein>
<feature type="chain" id="PRO_5046543928" evidence="1">
    <location>
        <begin position="29"/>
        <end position="1253"/>
    </location>
</feature>
<dbReference type="InterPro" id="IPR037460">
    <property type="entry name" value="SEST-like"/>
</dbReference>
<dbReference type="CDD" id="cd01823">
    <property type="entry name" value="SEST_like"/>
    <property type="match status" value="1"/>
</dbReference>
<organism evidence="3 4">
    <name type="scientific">Crossiella equi</name>
    <dbReference type="NCBI Taxonomy" id="130796"/>
    <lineage>
        <taxon>Bacteria</taxon>
        <taxon>Bacillati</taxon>
        <taxon>Actinomycetota</taxon>
        <taxon>Actinomycetes</taxon>
        <taxon>Pseudonocardiales</taxon>
        <taxon>Pseudonocardiaceae</taxon>
        <taxon>Crossiella</taxon>
    </lineage>
</organism>
<dbReference type="InterPro" id="IPR033803">
    <property type="entry name" value="CBD-like_Golvesin-Xly"/>
</dbReference>
<dbReference type="EMBL" id="JAGIOO010000001">
    <property type="protein sequence ID" value="MBP2478424.1"/>
    <property type="molecule type" value="Genomic_DNA"/>
</dbReference>
<dbReference type="Gene3D" id="3.40.50.1110">
    <property type="entry name" value="SGNH hydrolase"/>
    <property type="match status" value="1"/>
</dbReference>